<sequence>MIRDILSPYLEFAKQTLKEQGCINDIGLFSMTPEEITKRFEAEVTEDPEKYLRLLYAYGEKHKLDIESWVKPEKLM</sequence>
<evidence type="ECO:0000313" key="1">
    <source>
        <dbReference type="EMBL" id="BAY59310.1"/>
    </source>
</evidence>
<protein>
    <submittedName>
        <fullName evidence="1">Uncharacterized protein</fullName>
    </submittedName>
</protein>
<evidence type="ECO:0000313" key="2">
    <source>
        <dbReference type="Proteomes" id="UP000217895"/>
    </source>
</evidence>
<proteinExistence type="predicted"/>
<dbReference type="EMBL" id="AP018204">
    <property type="protein sequence ID" value="BAY59310.1"/>
    <property type="molecule type" value="Genomic_DNA"/>
</dbReference>
<reference evidence="1 2" key="1">
    <citation type="submission" date="2017-06" db="EMBL/GenBank/DDBJ databases">
        <title>Genome sequencing of cyanobaciteial culture collection at National Institute for Environmental Studies (NIES).</title>
        <authorList>
            <person name="Hirose Y."/>
            <person name="Shimura Y."/>
            <person name="Fujisawa T."/>
            <person name="Nakamura Y."/>
            <person name="Kawachi M."/>
        </authorList>
    </citation>
    <scope>NUCLEOTIDE SEQUENCE [LARGE SCALE GENOMIC DNA]</scope>
    <source>
        <strain evidence="1 2">NIES-2135</strain>
        <plasmid evidence="2">Plasmid Plasmid1 dna</plasmid>
    </source>
</reference>
<geneLocation type="plasmid" evidence="1">
    <name>plasmid1</name>
</geneLocation>
<keyword evidence="2" id="KW-1185">Reference proteome</keyword>
<name>A0A1Z4JRG3_LEPBY</name>
<organism evidence="1 2">
    <name type="scientific">Leptolyngbya boryana NIES-2135</name>
    <dbReference type="NCBI Taxonomy" id="1973484"/>
    <lineage>
        <taxon>Bacteria</taxon>
        <taxon>Bacillati</taxon>
        <taxon>Cyanobacteriota</taxon>
        <taxon>Cyanophyceae</taxon>
        <taxon>Leptolyngbyales</taxon>
        <taxon>Leptolyngbyaceae</taxon>
        <taxon>Leptolyngbya group</taxon>
        <taxon>Leptolyngbya</taxon>
    </lineage>
</organism>
<keyword evidence="1" id="KW-0614">Plasmid</keyword>
<gene>
    <name evidence="1" type="ORF">NIES2135_61870</name>
</gene>
<dbReference type="AlphaFoldDB" id="A0A1Z4JRG3"/>
<dbReference type="Proteomes" id="UP000217895">
    <property type="component" value="Plasmid Plasmid1 dna"/>
</dbReference>
<accession>A0A1Z4JRG3</accession>